<evidence type="ECO:0000256" key="1">
    <source>
        <dbReference type="ARBA" id="ARBA00023239"/>
    </source>
</evidence>
<dbReference type="EC" id="4.1.1.111" evidence="4"/>
<accession>A0A133V0H4</accession>
<dbReference type="PANTHER" id="PTHR43413">
    <property type="entry name" value="TRANSCRIPTIONAL REGULATOR, ASNC FAMILY"/>
    <property type="match status" value="1"/>
</dbReference>
<gene>
    <name evidence="8" type="ORF">AKJ40_02165</name>
</gene>
<evidence type="ECO:0000256" key="3">
    <source>
        <dbReference type="ARBA" id="ARBA00023457"/>
    </source>
</evidence>
<dbReference type="InterPro" id="IPR040523">
    <property type="entry name" value="AsnC_trans_reg2"/>
</dbReference>
<evidence type="ECO:0000256" key="5">
    <source>
        <dbReference type="ARBA" id="ARBA00048470"/>
    </source>
</evidence>
<evidence type="ECO:0000313" key="9">
    <source>
        <dbReference type="Proteomes" id="UP000070341"/>
    </source>
</evidence>
<evidence type="ECO:0000259" key="7">
    <source>
        <dbReference type="Pfam" id="PF22451"/>
    </source>
</evidence>
<proteinExistence type="inferred from homology"/>
<sequence length="155" mass="18102">MNEVDIKILRRIQSNFPIQEKPFESLSKELGIDRGKLIRKIQQYESNGYIRKISPKLASSEIGYKASTLVAMKVPEGRTERVAKIVNEYNGVSLNFERECGYNLWFTLHAKSEEELLETIDEIKERTDPIDLLNLPKRKKFKLDVEFEPLKEDKN</sequence>
<comment type="caution">
    <text evidence="8">The sequence shown here is derived from an EMBL/GenBank/DDBJ whole genome shotgun (WGS) entry which is preliminary data.</text>
</comment>
<dbReference type="Pfam" id="PF17805">
    <property type="entry name" value="AsnC_trans_reg2"/>
    <property type="match status" value="1"/>
</dbReference>
<dbReference type="Gene3D" id="3.30.70.3460">
    <property type="match status" value="1"/>
</dbReference>
<evidence type="ECO:0000313" key="8">
    <source>
        <dbReference type="EMBL" id="KXA99939.1"/>
    </source>
</evidence>
<dbReference type="GO" id="GO:0016829">
    <property type="term" value="F:lyase activity"/>
    <property type="evidence" value="ECO:0007669"/>
    <property type="project" value="UniProtKB-KW"/>
</dbReference>
<feature type="domain" description="Siroheme decarboxylase NirL-like HTH" evidence="7">
    <location>
        <begin position="5"/>
        <end position="51"/>
    </location>
</feature>
<evidence type="ECO:0000256" key="4">
    <source>
        <dbReference type="ARBA" id="ARBA00023471"/>
    </source>
</evidence>
<protein>
    <recommendedName>
        <fullName evidence="4">siroheme decarboxylase</fullName>
        <ecNumber evidence="4">4.1.1.111</ecNumber>
    </recommendedName>
</protein>
<dbReference type="InterPro" id="IPR050684">
    <property type="entry name" value="HTH-Siroheme_Decarb"/>
</dbReference>
<dbReference type="InterPro" id="IPR036390">
    <property type="entry name" value="WH_DNA-bd_sf"/>
</dbReference>
<keyword evidence="1" id="KW-0456">Lyase</keyword>
<dbReference type="EMBL" id="LHXU01000025">
    <property type="protein sequence ID" value="KXA99939.1"/>
    <property type="molecule type" value="Genomic_DNA"/>
</dbReference>
<comment type="pathway">
    <text evidence="2">Porphyrin-containing compound metabolism.</text>
</comment>
<dbReference type="Pfam" id="PF22451">
    <property type="entry name" value="NirdL-like_HTH"/>
    <property type="match status" value="1"/>
</dbReference>
<comment type="catalytic activity">
    <reaction evidence="5">
        <text>siroheme + 2 H(+) = 12,18-didecarboxysiroheme + 2 CO2</text>
        <dbReference type="Rhea" id="RHEA:19093"/>
        <dbReference type="ChEBI" id="CHEBI:15378"/>
        <dbReference type="ChEBI" id="CHEBI:16526"/>
        <dbReference type="ChEBI" id="CHEBI:60052"/>
        <dbReference type="ChEBI" id="CHEBI:140497"/>
        <dbReference type="EC" id="4.1.1.111"/>
    </reaction>
</comment>
<reference evidence="8 9" key="1">
    <citation type="journal article" date="2016" name="Sci. Rep.">
        <title>Metabolic traits of an uncultured archaeal lineage -MSBL1- from brine pools of the Red Sea.</title>
        <authorList>
            <person name="Mwirichia R."/>
            <person name="Alam I."/>
            <person name="Rashid M."/>
            <person name="Vinu M."/>
            <person name="Ba-Alawi W."/>
            <person name="Anthony Kamau A."/>
            <person name="Kamanda Ngugi D."/>
            <person name="Goker M."/>
            <person name="Klenk H.P."/>
            <person name="Bajic V."/>
            <person name="Stingl U."/>
        </authorList>
    </citation>
    <scope>NUCLEOTIDE SEQUENCE [LARGE SCALE GENOMIC DNA]</scope>
    <source>
        <strain evidence="8">SCGC-AAA259M10</strain>
    </source>
</reference>
<evidence type="ECO:0000259" key="6">
    <source>
        <dbReference type="Pfam" id="PF17805"/>
    </source>
</evidence>
<organism evidence="8 9">
    <name type="scientific">candidate division MSBL1 archaeon SCGC-AAA259M10</name>
    <dbReference type="NCBI Taxonomy" id="1698270"/>
    <lineage>
        <taxon>Archaea</taxon>
        <taxon>Methanobacteriati</taxon>
        <taxon>Methanobacteriota</taxon>
        <taxon>candidate division MSBL1</taxon>
    </lineage>
</organism>
<dbReference type="SUPFAM" id="SSF46785">
    <property type="entry name" value="Winged helix' DNA-binding domain"/>
    <property type="match status" value="1"/>
</dbReference>
<dbReference type="Gene3D" id="1.10.10.10">
    <property type="entry name" value="Winged helix-like DNA-binding domain superfamily/Winged helix DNA-binding domain"/>
    <property type="match status" value="1"/>
</dbReference>
<keyword evidence="9" id="KW-1185">Reference proteome</keyword>
<evidence type="ECO:0000256" key="2">
    <source>
        <dbReference type="ARBA" id="ARBA00023444"/>
    </source>
</evidence>
<dbReference type="Proteomes" id="UP000070341">
    <property type="component" value="Unassembled WGS sequence"/>
</dbReference>
<comment type="similarity">
    <text evidence="3">Belongs to the Ahb/Nir family.</text>
</comment>
<feature type="domain" description="Siroheme decarboxylase AsnC-like ligand binding" evidence="6">
    <location>
        <begin position="62"/>
        <end position="142"/>
    </location>
</feature>
<dbReference type="AlphaFoldDB" id="A0A133V0H4"/>
<dbReference type="InterPro" id="IPR036388">
    <property type="entry name" value="WH-like_DNA-bd_sf"/>
</dbReference>
<name>A0A133V0H4_9EURY</name>
<dbReference type="PANTHER" id="PTHR43413:SF1">
    <property type="entry name" value="SIROHEME DECARBOXYLASE NIRL SUBUNIT"/>
    <property type="match status" value="1"/>
</dbReference>
<dbReference type="InterPro" id="IPR053953">
    <property type="entry name" value="NirdL-like_HTH"/>
</dbReference>